<evidence type="ECO:0000256" key="1">
    <source>
        <dbReference type="SAM" id="Phobius"/>
    </source>
</evidence>
<dbReference type="STRING" id="47500.AF333_18060"/>
<dbReference type="GeneID" id="42307068"/>
<dbReference type="RefSeq" id="WP_043068588.1">
    <property type="nucleotide sequence ID" value="NZ_BJOA01000327.1"/>
</dbReference>
<organism evidence="2 4">
    <name type="scientific">Aneurinibacillus migulanus</name>
    <name type="common">Bacillus migulanus</name>
    <dbReference type="NCBI Taxonomy" id="47500"/>
    <lineage>
        <taxon>Bacteria</taxon>
        <taxon>Bacillati</taxon>
        <taxon>Bacillota</taxon>
        <taxon>Bacilli</taxon>
        <taxon>Bacillales</taxon>
        <taxon>Paenibacillaceae</taxon>
        <taxon>Aneurinibacillus group</taxon>
        <taxon>Aneurinibacillus</taxon>
    </lineage>
</organism>
<proteinExistence type="predicted"/>
<dbReference type="Proteomes" id="UP000037269">
    <property type="component" value="Unassembled WGS sequence"/>
</dbReference>
<accession>A0A0D1XET1</accession>
<evidence type="ECO:0008006" key="6">
    <source>
        <dbReference type="Google" id="ProtNLM"/>
    </source>
</evidence>
<feature type="transmembrane region" description="Helical" evidence="1">
    <location>
        <begin position="87"/>
        <end position="112"/>
    </location>
</feature>
<dbReference type="AlphaFoldDB" id="A0A0D1XET1"/>
<keyword evidence="4" id="KW-1185">Reference proteome</keyword>
<evidence type="ECO:0000313" key="3">
    <source>
        <dbReference type="EMBL" id="SDK04080.1"/>
    </source>
</evidence>
<gene>
    <name evidence="2" type="ORF">AF333_18060</name>
    <name evidence="3" type="ORF">SAMN04487909_13660</name>
</gene>
<dbReference type="EMBL" id="FNED01000036">
    <property type="protein sequence ID" value="SDK04080.1"/>
    <property type="molecule type" value="Genomic_DNA"/>
</dbReference>
<feature type="transmembrane region" description="Helical" evidence="1">
    <location>
        <begin position="20"/>
        <end position="38"/>
    </location>
</feature>
<reference evidence="2 4" key="1">
    <citation type="submission" date="2015-07" db="EMBL/GenBank/DDBJ databases">
        <title>Fjat-14205 dsm 2895.</title>
        <authorList>
            <person name="Liu B."/>
            <person name="Wang J."/>
            <person name="Zhu Y."/>
            <person name="Liu G."/>
            <person name="Chen Q."/>
            <person name="Chen Z."/>
            <person name="Lan J."/>
            <person name="Che J."/>
            <person name="Ge C."/>
            <person name="Shi H."/>
            <person name="Pan Z."/>
            <person name="Liu X."/>
        </authorList>
    </citation>
    <scope>NUCLEOTIDE SEQUENCE [LARGE SCALE GENOMIC DNA]</scope>
    <source>
        <strain evidence="2 4">DSM 2895</strain>
    </source>
</reference>
<keyword evidence="1" id="KW-1133">Transmembrane helix</keyword>
<dbReference type="EMBL" id="LGUG01000004">
    <property type="protein sequence ID" value="KON97090.1"/>
    <property type="molecule type" value="Genomic_DNA"/>
</dbReference>
<evidence type="ECO:0000313" key="5">
    <source>
        <dbReference type="Proteomes" id="UP000182836"/>
    </source>
</evidence>
<protein>
    <recommendedName>
        <fullName evidence="6">ABC-2 family transporter protein</fullName>
    </recommendedName>
</protein>
<feature type="transmembrane region" description="Helical" evidence="1">
    <location>
        <begin position="44"/>
        <end position="66"/>
    </location>
</feature>
<keyword evidence="1" id="KW-0472">Membrane</keyword>
<feature type="transmembrane region" description="Helical" evidence="1">
    <location>
        <begin position="233"/>
        <end position="251"/>
    </location>
</feature>
<evidence type="ECO:0000313" key="4">
    <source>
        <dbReference type="Proteomes" id="UP000037269"/>
    </source>
</evidence>
<name>A0A0D1XET1_ANEMI</name>
<keyword evidence="1" id="KW-0812">Transmembrane</keyword>
<feature type="transmembrane region" description="Helical" evidence="1">
    <location>
        <begin position="147"/>
        <end position="171"/>
    </location>
</feature>
<sequence>METCFRLLGKDLKLMKGWMLGSLAVLVAVGLLSVWSAYQKPTGAVSVLMTVLLFTHIFYIPAYLWISLSKEWKGTYVYWLQFPQSGWTLLAVKMGSAVISLCISYAITYAFFFSIGQIEGNSTLLLAQSASLDEFDPRAYISYMKGAYLSVFSLILFMSLSLGFWILLFNISIQAVKRKLQRFSGFTIFVLFTFLFWCWFSFSGTEMYSTLTKWGAFSGDSVWAYLEMYKGEVVFELPLMAVFFFLAGWLLDRKVEV</sequence>
<dbReference type="OrthoDB" id="1786466at2"/>
<evidence type="ECO:0000313" key="2">
    <source>
        <dbReference type="EMBL" id="KON97090.1"/>
    </source>
</evidence>
<feature type="transmembrane region" description="Helical" evidence="1">
    <location>
        <begin position="183"/>
        <end position="202"/>
    </location>
</feature>
<dbReference type="Proteomes" id="UP000182836">
    <property type="component" value="Unassembled WGS sequence"/>
</dbReference>
<reference evidence="3 5" key="2">
    <citation type="submission" date="2016-10" db="EMBL/GenBank/DDBJ databases">
        <authorList>
            <person name="de Groot N.N."/>
        </authorList>
    </citation>
    <scope>NUCLEOTIDE SEQUENCE [LARGE SCALE GENOMIC DNA]</scope>
    <source>
        <strain evidence="3 5">DSM 2895</strain>
    </source>
</reference>
<dbReference type="PATRIC" id="fig|47500.8.peg.4166"/>